<dbReference type="InterPro" id="IPR050553">
    <property type="entry name" value="Thioredoxin_ResA/DsbE_sf"/>
</dbReference>
<keyword evidence="1" id="KW-0676">Redox-active center</keyword>
<gene>
    <name evidence="3" type="ORF">LMG32879_000544</name>
</gene>
<dbReference type="Proteomes" id="UP001176960">
    <property type="component" value="Unassembled WGS sequence"/>
</dbReference>
<reference evidence="3" key="1">
    <citation type="submission" date="2023-03" db="EMBL/GenBank/DDBJ databases">
        <authorList>
            <person name="Cleenwerck I."/>
        </authorList>
    </citation>
    <scope>NUCLEOTIDE SEQUENCE</scope>
    <source>
        <strain evidence="3">LMG 32879</strain>
    </source>
</reference>
<name>A0AA35UPG4_9PROT</name>
<organism evidence="3 4">
    <name type="scientific">Brytella acorum</name>
    <dbReference type="NCBI Taxonomy" id="2959299"/>
    <lineage>
        <taxon>Bacteria</taxon>
        <taxon>Pseudomonadati</taxon>
        <taxon>Pseudomonadota</taxon>
        <taxon>Alphaproteobacteria</taxon>
        <taxon>Acetobacterales</taxon>
        <taxon>Acetobacteraceae</taxon>
        <taxon>Brytella</taxon>
    </lineage>
</organism>
<sequence>MATVRLRPARASVLSGVSSFKPVQPPTGPLDASIENGKGETLALSHWRGKPLVVHFWATWCGPCLTELPQLDAFVAAHADVVTVVPVAIGSGTGAQVQAFYAKHGVKTLPVYTGKAQPVADALKLDDLGLPMSIILDAEGRLIARADNGLTWQAPGMAEGLARILKGN</sequence>
<dbReference type="PROSITE" id="PS00194">
    <property type="entry name" value="THIOREDOXIN_1"/>
    <property type="match status" value="1"/>
</dbReference>
<evidence type="ECO:0000313" key="4">
    <source>
        <dbReference type="Proteomes" id="UP001176960"/>
    </source>
</evidence>
<dbReference type="EMBL" id="CATKSH010000002">
    <property type="protein sequence ID" value="CAI9119722.1"/>
    <property type="molecule type" value="Genomic_DNA"/>
</dbReference>
<keyword evidence="4" id="KW-1185">Reference proteome</keyword>
<protein>
    <submittedName>
        <fullName evidence="3">TlpA disulfide reductase family protein</fullName>
    </submittedName>
</protein>
<feature type="domain" description="Thioredoxin" evidence="2">
    <location>
        <begin position="23"/>
        <end position="168"/>
    </location>
</feature>
<dbReference type="PANTHER" id="PTHR42852">
    <property type="entry name" value="THIOL:DISULFIDE INTERCHANGE PROTEIN DSBE"/>
    <property type="match status" value="1"/>
</dbReference>
<dbReference type="Gene3D" id="3.40.30.10">
    <property type="entry name" value="Glutaredoxin"/>
    <property type="match status" value="1"/>
</dbReference>
<dbReference type="CDD" id="cd02966">
    <property type="entry name" value="TlpA_like_family"/>
    <property type="match status" value="1"/>
</dbReference>
<proteinExistence type="predicted"/>
<dbReference type="InterPro" id="IPR013766">
    <property type="entry name" value="Thioredoxin_domain"/>
</dbReference>
<dbReference type="InterPro" id="IPR017937">
    <property type="entry name" value="Thioredoxin_CS"/>
</dbReference>
<dbReference type="InterPro" id="IPR036249">
    <property type="entry name" value="Thioredoxin-like_sf"/>
</dbReference>
<dbReference type="Pfam" id="PF00578">
    <property type="entry name" value="AhpC-TSA"/>
    <property type="match status" value="1"/>
</dbReference>
<dbReference type="PANTHER" id="PTHR42852:SF17">
    <property type="entry name" value="THIOREDOXIN-LIKE PROTEIN HI_1115"/>
    <property type="match status" value="1"/>
</dbReference>
<evidence type="ECO:0000313" key="3">
    <source>
        <dbReference type="EMBL" id="CAI9119722.1"/>
    </source>
</evidence>
<evidence type="ECO:0000256" key="1">
    <source>
        <dbReference type="ARBA" id="ARBA00023284"/>
    </source>
</evidence>
<comment type="caution">
    <text evidence="3">The sequence shown here is derived from an EMBL/GenBank/DDBJ whole genome shotgun (WGS) entry which is preliminary data.</text>
</comment>
<dbReference type="RefSeq" id="WP_289843461.1">
    <property type="nucleotide sequence ID" value="NZ_CATKSH010000002.1"/>
</dbReference>
<dbReference type="SUPFAM" id="SSF52833">
    <property type="entry name" value="Thioredoxin-like"/>
    <property type="match status" value="1"/>
</dbReference>
<dbReference type="AlphaFoldDB" id="A0AA35UPG4"/>
<accession>A0AA35UPG4</accession>
<dbReference type="GO" id="GO:0016209">
    <property type="term" value="F:antioxidant activity"/>
    <property type="evidence" value="ECO:0007669"/>
    <property type="project" value="InterPro"/>
</dbReference>
<dbReference type="GO" id="GO:0015036">
    <property type="term" value="F:disulfide oxidoreductase activity"/>
    <property type="evidence" value="ECO:0007669"/>
    <property type="project" value="UniProtKB-ARBA"/>
</dbReference>
<evidence type="ECO:0000259" key="2">
    <source>
        <dbReference type="PROSITE" id="PS51352"/>
    </source>
</evidence>
<dbReference type="InterPro" id="IPR000866">
    <property type="entry name" value="AhpC/TSA"/>
</dbReference>
<dbReference type="PROSITE" id="PS51352">
    <property type="entry name" value="THIOREDOXIN_2"/>
    <property type="match status" value="1"/>
</dbReference>